<dbReference type="Pfam" id="PF12704">
    <property type="entry name" value="MacB_PCD"/>
    <property type="match status" value="1"/>
</dbReference>
<feature type="transmembrane region" description="Helical" evidence="7">
    <location>
        <begin position="21"/>
        <end position="44"/>
    </location>
</feature>
<gene>
    <name evidence="10" type="ordered locus">Curi_c07770</name>
</gene>
<dbReference type="RefSeq" id="WP_014966987.1">
    <property type="nucleotide sequence ID" value="NC_018664.1"/>
</dbReference>
<evidence type="ECO:0000256" key="1">
    <source>
        <dbReference type="ARBA" id="ARBA00004651"/>
    </source>
</evidence>
<feature type="transmembrane region" description="Helical" evidence="7">
    <location>
        <begin position="339"/>
        <end position="365"/>
    </location>
</feature>
<comment type="subcellular location">
    <subcellularLocation>
        <location evidence="1">Cell membrane</location>
        <topology evidence="1">Multi-pass membrane protein</topology>
    </subcellularLocation>
</comment>
<dbReference type="GO" id="GO:0005886">
    <property type="term" value="C:plasma membrane"/>
    <property type="evidence" value="ECO:0007669"/>
    <property type="project" value="UniProtKB-SubCell"/>
</dbReference>
<dbReference type="OrthoDB" id="1694171at2"/>
<dbReference type="Pfam" id="PF02687">
    <property type="entry name" value="FtsX"/>
    <property type="match status" value="2"/>
</dbReference>
<dbReference type="GO" id="GO:0022857">
    <property type="term" value="F:transmembrane transporter activity"/>
    <property type="evidence" value="ECO:0007669"/>
    <property type="project" value="TreeGrafter"/>
</dbReference>
<feature type="domain" description="ABC3 transporter permease C-terminal" evidence="8">
    <location>
        <begin position="252"/>
        <end position="375"/>
    </location>
</feature>
<keyword evidence="5 7" id="KW-0472">Membrane</keyword>
<dbReference type="EMBL" id="CP003326">
    <property type="protein sequence ID" value="AFS77850.1"/>
    <property type="molecule type" value="Genomic_DNA"/>
</dbReference>
<reference evidence="10 11" key="1">
    <citation type="journal article" date="2012" name="PLoS ONE">
        <title>The purine-utilizing bacterium Clostridium acidurici 9a: a genome-guided metabolic reconsideration.</title>
        <authorList>
            <person name="Hartwich K."/>
            <person name="Poehlein A."/>
            <person name="Daniel R."/>
        </authorList>
    </citation>
    <scope>NUCLEOTIDE SEQUENCE [LARGE SCALE GENOMIC DNA]</scope>
    <source>
        <strain evidence="11">ATCC 7906 / DSM 604 / BCRC 14475 / CIP 104303 / KCTC 5404 / NCIMB 10678 / 9a</strain>
    </source>
</reference>
<evidence type="ECO:0000256" key="4">
    <source>
        <dbReference type="ARBA" id="ARBA00022989"/>
    </source>
</evidence>
<organism evidence="10 11">
    <name type="scientific">Gottschalkia acidurici (strain ATCC 7906 / DSM 604 / BCRC 14475 / CIP 104303 / KCTC 5404 / NCIMB 10678 / 9a)</name>
    <name type="common">Clostridium acidurici</name>
    <dbReference type="NCBI Taxonomy" id="1128398"/>
    <lineage>
        <taxon>Bacteria</taxon>
        <taxon>Bacillati</taxon>
        <taxon>Bacillota</taxon>
        <taxon>Tissierellia</taxon>
        <taxon>Tissierellales</taxon>
        <taxon>Gottschalkiaceae</taxon>
        <taxon>Gottschalkia</taxon>
    </lineage>
</organism>
<evidence type="ECO:0000259" key="9">
    <source>
        <dbReference type="Pfam" id="PF12704"/>
    </source>
</evidence>
<dbReference type="InterPro" id="IPR050250">
    <property type="entry name" value="Macrolide_Exporter_MacB"/>
</dbReference>
<proteinExistence type="inferred from homology"/>
<dbReference type="InterPro" id="IPR025857">
    <property type="entry name" value="MacB_PCD"/>
</dbReference>
<protein>
    <submittedName>
        <fullName evidence="10">ABC transporter permease protein</fullName>
    </submittedName>
</protein>
<keyword evidence="4 7" id="KW-1133">Transmembrane helix</keyword>
<evidence type="ECO:0000313" key="11">
    <source>
        <dbReference type="Proteomes" id="UP000006094"/>
    </source>
</evidence>
<feature type="transmembrane region" description="Helical" evidence="7">
    <location>
        <begin position="301"/>
        <end position="327"/>
    </location>
</feature>
<feature type="transmembrane region" description="Helical" evidence="7">
    <location>
        <begin position="725"/>
        <end position="747"/>
    </location>
</feature>
<dbReference type="eggNOG" id="COG0577">
    <property type="taxonomic scope" value="Bacteria"/>
</dbReference>
<feature type="transmembrane region" description="Helical" evidence="7">
    <location>
        <begin position="671"/>
        <end position="694"/>
    </location>
</feature>
<evidence type="ECO:0000259" key="8">
    <source>
        <dbReference type="Pfam" id="PF02687"/>
    </source>
</evidence>
<dbReference type="KEGG" id="cad:Curi_c07770"/>
<feature type="transmembrane region" description="Helical" evidence="7">
    <location>
        <begin position="244"/>
        <end position="266"/>
    </location>
</feature>
<evidence type="ECO:0000256" key="6">
    <source>
        <dbReference type="ARBA" id="ARBA00038076"/>
    </source>
</evidence>
<comment type="similarity">
    <text evidence="6">Belongs to the ABC-4 integral membrane protein family.</text>
</comment>
<name>K0AYP5_GOTA9</name>
<dbReference type="PATRIC" id="fig|1128398.3.peg.825"/>
<evidence type="ECO:0000256" key="5">
    <source>
        <dbReference type="ARBA" id="ARBA00023136"/>
    </source>
</evidence>
<dbReference type="Proteomes" id="UP000006094">
    <property type="component" value="Chromosome"/>
</dbReference>
<evidence type="ECO:0000256" key="3">
    <source>
        <dbReference type="ARBA" id="ARBA00022692"/>
    </source>
</evidence>
<dbReference type="STRING" id="1128398.Curi_c07770"/>
<dbReference type="PANTHER" id="PTHR30572:SF4">
    <property type="entry name" value="ABC TRANSPORTER PERMEASE YTRF"/>
    <property type="match status" value="1"/>
</dbReference>
<feature type="domain" description="ABC3 transporter permease C-terminal" evidence="8">
    <location>
        <begin position="681"/>
        <end position="795"/>
    </location>
</feature>
<accession>K0AYP5</accession>
<feature type="transmembrane region" description="Helical" evidence="7">
    <location>
        <begin position="418"/>
        <end position="439"/>
    </location>
</feature>
<dbReference type="PANTHER" id="PTHR30572">
    <property type="entry name" value="MEMBRANE COMPONENT OF TRANSPORTER-RELATED"/>
    <property type="match status" value="1"/>
</dbReference>
<feature type="transmembrane region" description="Helical" evidence="7">
    <location>
        <begin position="767"/>
        <end position="789"/>
    </location>
</feature>
<evidence type="ECO:0000256" key="2">
    <source>
        <dbReference type="ARBA" id="ARBA00022475"/>
    </source>
</evidence>
<evidence type="ECO:0000256" key="7">
    <source>
        <dbReference type="SAM" id="Phobius"/>
    </source>
</evidence>
<dbReference type="HOGENOM" id="CLU_010964_2_1_9"/>
<sequence>MKVYLDFASKYLKVHKKKTRLTVISVAISVALITGIFSMLDIFLRFERIQVINDVGNYHLLIKDASEEDISIISSRIDVQNSGTWLTFEDGSIENVKCKLGAIDEKFATNMNLKVAEGRYPTNKNEIMLEKWATEVFNKNLKVNDSVKIAFSDNIEREFVISGIYNDLGNMKASGIPGVIMSTSGAKDIMVKKQSLYLIEFKNGANIIKAENDIKKLLDIPDDNIGRNERLLAIMGQSTNNTVMGLYITGSVLFFIVLIAGVMMIYNTFNISIMERVRQFGLLRCIGASKSQIKKLVRREAFIIVIKAIPIGLLIGMFLTFVCSAILKLFNKNLFSDISLFTFSTIGIVSGILIGFFTVFIASLLPAKKASRISPVNAVTGSEDIKVFKKKKLGTLTKILHAEIAMGINNAIMKKKTLFLMSCSIAISIVMFLGFQVFIDFLNISLKTTKPYTPDITLVSEEGINNDLYKKLEKIDGVKRVYGRMFDYVNATFDSNRLTESYKKDMGNITIKDDSLFIPPEKSWLISYDRNQLNWAKEDLVDGELSEDKLNKENGIIAVAMNLRNNISIQTADLKLGDKIYLQTSNGVKEMKVMGIIRSVPFSSSQLNLATFITTEKQFTELTGKSQFKTIDIQLDKKYQDQTVNKIKDATNDSITFLDSRQQNAEMDQTFFTMAVFIYGFVIVIALISILNIINTMNTSVESKVRYLGVMRAIGMSDTQLNKMVLIEATTYSFIGCISGFIIGTLLQRTLISNFLSHYHVVWKLPFIQIALILIITIAMTLVSILGPLKRIKNKRISEIIGSI</sequence>
<keyword evidence="11" id="KW-1185">Reference proteome</keyword>
<dbReference type="InterPro" id="IPR003838">
    <property type="entry name" value="ABC3_permease_C"/>
</dbReference>
<dbReference type="eggNOG" id="COG4591">
    <property type="taxonomic scope" value="Bacteria"/>
</dbReference>
<dbReference type="AlphaFoldDB" id="K0AYP5"/>
<keyword evidence="3 7" id="KW-0812">Transmembrane</keyword>
<feature type="domain" description="MacB-like periplasmic core" evidence="9">
    <location>
        <begin position="21"/>
        <end position="216"/>
    </location>
</feature>
<evidence type="ECO:0000313" key="10">
    <source>
        <dbReference type="EMBL" id="AFS77850.1"/>
    </source>
</evidence>
<keyword evidence="2" id="KW-1003">Cell membrane</keyword>